<dbReference type="EMBL" id="CP046400">
    <property type="protein sequence ID" value="QGY40084.1"/>
    <property type="molecule type" value="Genomic_DNA"/>
</dbReference>
<proteinExistence type="predicted"/>
<keyword evidence="1" id="KW-0732">Signal</keyword>
<feature type="chain" id="PRO_5026273796" evidence="1">
    <location>
        <begin position="34"/>
        <end position="417"/>
    </location>
</feature>
<evidence type="ECO:0000256" key="1">
    <source>
        <dbReference type="SAM" id="SignalP"/>
    </source>
</evidence>
<organism evidence="2 3">
    <name type="scientific">Pseudodesulfovibrio cashew</name>
    <dbReference type="NCBI Taxonomy" id="2678688"/>
    <lineage>
        <taxon>Bacteria</taxon>
        <taxon>Pseudomonadati</taxon>
        <taxon>Thermodesulfobacteriota</taxon>
        <taxon>Desulfovibrionia</taxon>
        <taxon>Desulfovibrionales</taxon>
        <taxon>Desulfovibrionaceae</taxon>
    </lineage>
</organism>
<keyword evidence="3" id="KW-1185">Reference proteome</keyword>
<dbReference type="RefSeq" id="WP_158947307.1">
    <property type="nucleotide sequence ID" value="NZ_CP046400.1"/>
</dbReference>
<evidence type="ECO:0000313" key="2">
    <source>
        <dbReference type="EMBL" id="QGY40084.1"/>
    </source>
</evidence>
<dbReference type="AlphaFoldDB" id="A0A6I6JR50"/>
<reference evidence="2 3" key="1">
    <citation type="submission" date="2019-11" db="EMBL/GenBank/DDBJ databases">
        <authorList>
            <person name="Zheng R.K."/>
            <person name="Sun C.M."/>
        </authorList>
    </citation>
    <scope>NUCLEOTIDE SEQUENCE [LARGE SCALE GENOMIC DNA]</scope>
    <source>
        <strain evidence="2 3">SRB007</strain>
    </source>
</reference>
<dbReference type="Proteomes" id="UP000428328">
    <property type="component" value="Chromosome"/>
</dbReference>
<name>A0A6I6JR50_9BACT</name>
<evidence type="ECO:0000313" key="3">
    <source>
        <dbReference type="Proteomes" id="UP000428328"/>
    </source>
</evidence>
<sequence>MKILNYNGALSARFVVALLALFALAFLAVPAMAEDEEGIMEVKLSKEPAALDKTVEGSLDYLFEVLENPSASFDAARLDPMLDLVANGQEDPKDIKPARRFGGNGILLRREVSSDLETIMRYFYNKDIPNFLLCPAVLRLSGWHKGSEFLERKTPLWDELGNLDKPVLTRGSEFEVCTPDSFGEAYFRYDLNRLIVLLKYQGRNVLISISEQADKSDVGRKGAILDDSQWDYFYSGIEGLNKGMIGWMDTYMYKSASVLIFVEQDKEAKQSTTFLFKWLKAGWAGMNVVKRTHIYDGTLRYARSLIKVLESPDLTPVEMTEGMQSVARLSKPEIDSLIDRYAKNFEARFKDDPKLKKKEYAKVIADGGYAGVLDADARKSVVYLQKLKSMLGMETLIDVSASPLAKKGDEAAVGSDS</sequence>
<gene>
    <name evidence="2" type="ORF">GM415_08070</name>
</gene>
<feature type="signal peptide" evidence="1">
    <location>
        <begin position="1"/>
        <end position="33"/>
    </location>
</feature>
<accession>A0A6I6JR50</accession>
<dbReference type="KEGG" id="psel:GM415_08070"/>
<protein>
    <submittedName>
        <fullName evidence="2">Uncharacterized protein</fullName>
    </submittedName>
</protein>